<accession>A0A816USA6</accession>
<feature type="transmembrane region" description="Helical" evidence="1">
    <location>
        <begin position="12"/>
        <end position="34"/>
    </location>
</feature>
<protein>
    <submittedName>
        <fullName evidence="2">(rape) hypothetical protein</fullName>
    </submittedName>
</protein>
<keyword evidence="1" id="KW-0812">Transmembrane</keyword>
<evidence type="ECO:0000256" key="1">
    <source>
        <dbReference type="SAM" id="Phobius"/>
    </source>
</evidence>
<gene>
    <name evidence="2" type="ORF">DARMORV10_C08P27580.1</name>
</gene>
<keyword evidence="1" id="KW-0472">Membrane</keyword>
<organism evidence="2">
    <name type="scientific">Brassica napus</name>
    <name type="common">Rape</name>
    <dbReference type="NCBI Taxonomy" id="3708"/>
    <lineage>
        <taxon>Eukaryota</taxon>
        <taxon>Viridiplantae</taxon>
        <taxon>Streptophyta</taxon>
        <taxon>Embryophyta</taxon>
        <taxon>Tracheophyta</taxon>
        <taxon>Spermatophyta</taxon>
        <taxon>Magnoliopsida</taxon>
        <taxon>eudicotyledons</taxon>
        <taxon>Gunneridae</taxon>
        <taxon>Pentapetalae</taxon>
        <taxon>rosids</taxon>
        <taxon>malvids</taxon>
        <taxon>Brassicales</taxon>
        <taxon>Brassicaceae</taxon>
        <taxon>Brassiceae</taxon>
        <taxon>Brassica</taxon>
    </lineage>
</organism>
<reference evidence="2" key="1">
    <citation type="submission" date="2021-01" db="EMBL/GenBank/DDBJ databases">
        <authorList>
            <consortium name="Genoscope - CEA"/>
            <person name="William W."/>
        </authorList>
    </citation>
    <scope>NUCLEOTIDE SEQUENCE</scope>
</reference>
<proteinExistence type="predicted"/>
<name>A0A816USA6_BRANA</name>
<dbReference type="EMBL" id="HG994372">
    <property type="protein sequence ID" value="CAF2111251.1"/>
    <property type="molecule type" value="Genomic_DNA"/>
</dbReference>
<evidence type="ECO:0000313" key="2">
    <source>
        <dbReference type="EMBL" id="CAF2111251.1"/>
    </source>
</evidence>
<dbReference type="Proteomes" id="UP001295469">
    <property type="component" value="Chromosome C08"/>
</dbReference>
<dbReference type="AlphaFoldDB" id="A0A816USA6"/>
<keyword evidence="1" id="KW-1133">Transmembrane helix</keyword>
<sequence>MINPTSEMNIFLSIRAKIQILFIFLQPTFFLDVFKKIAATYFKRSSPTSLMNISSKNRYIYIYKC</sequence>